<proteinExistence type="predicted"/>
<feature type="domain" description="Bacterial Pleckstrin homology" evidence="2">
    <location>
        <begin position="70"/>
        <end position="141"/>
    </location>
</feature>
<keyword evidence="1" id="KW-0812">Transmembrane</keyword>
<dbReference type="InterPro" id="IPR027783">
    <property type="entry name" value="Bacterial_PH-related"/>
</dbReference>
<gene>
    <name evidence="3" type="ORF">ENM84_02810</name>
</gene>
<feature type="transmembrane region" description="Helical" evidence="1">
    <location>
        <begin position="15"/>
        <end position="39"/>
    </location>
</feature>
<dbReference type="AlphaFoldDB" id="A0A7C5TH00"/>
<accession>A0A7C5TH00</accession>
<reference evidence="3" key="1">
    <citation type="journal article" date="2020" name="mSystems">
        <title>Genome- and Community-Level Interaction Insights into Carbon Utilization and Element Cycling Functions of Hydrothermarchaeota in Hydrothermal Sediment.</title>
        <authorList>
            <person name="Zhou Z."/>
            <person name="Liu Y."/>
            <person name="Xu W."/>
            <person name="Pan J."/>
            <person name="Luo Z.H."/>
            <person name="Li M."/>
        </authorList>
    </citation>
    <scope>NUCLEOTIDE SEQUENCE [LARGE SCALE GENOMIC DNA]</scope>
    <source>
        <strain evidence="3">SpSt-1121</strain>
    </source>
</reference>
<comment type="caution">
    <text evidence="3">The sequence shown here is derived from an EMBL/GenBank/DDBJ whole genome shotgun (WGS) entry which is preliminary data.</text>
</comment>
<evidence type="ECO:0000256" key="1">
    <source>
        <dbReference type="SAM" id="Phobius"/>
    </source>
</evidence>
<keyword evidence="1" id="KW-1133">Transmembrane helix</keyword>
<sequence>MYQINFTVPIPPSALITIIVFGIVIIAVLAILVLPIYLLRITVSSDEIVVKAPPIYRFSAKRKEVEEIFVADLNSRDDLKPRLRTWGTGLPGYALGWFKLGNDAKAFCAISSNTAVVFKLRNDTYLIVTPSNTTNFMQTLKMLGWSYTQ</sequence>
<evidence type="ECO:0000259" key="2">
    <source>
        <dbReference type="Pfam" id="PF10882"/>
    </source>
</evidence>
<dbReference type="EMBL" id="DRZI01000121">
    <property type="protein sequence ID" value="HHP81575.1"/>
    <property type="molecule type" value="Genomic_DNA"/>
</dbReference>
<evidence type="ECO:0000313" key="3">
    <source>
        <dbReference type="EMBL" id="HHP81575.1"/>
    </source>
</evidence>
<protein>
    <recommendedName>
        <fullName evidence="2">Bacterial Pleckstrin homology domain-containing protein</fullName>
    </recommendedName>
</protein>
<organism evidence="3">
    <name type="scientific">Ignisphaera aggregans</name>
    <dbReference type="NCBI Taxonomy" id="334771"/>
    <lineage>
        <taxon>Archaea</taxon>
        <taxon>Thermoproteota</taxon>
        <taxon>Thermoprotei</taxon>
        <taxon>Desulfurococcales</taxon>
        <taxon>Desulfurococcaceae</taxon>
        <taxon>Ignisphaera</taxon>
    </lineage>
</organism>
<keyword evidence="1" id="KW-0472">Membrane</keyword>
<dbReference type="Pfam" id="PF10882">
    <property type="entry name" value="bPH_5"/>
    <property type="match status" value="1"/>
</dbReference>
<name>A0A7C5TH00_9CREN</name>